<dbReference type="OrthoDB" id="8188373at2759"/>
<dbReference type="AlphaFoldDB" id="A0A6J1SWZ9"/>
<protein>
    <submittedName>
        <fullName evidence="2">Uncharacterized protein F54H12.2-like</fullName>
    </submittedName>
</protein>
<gene>
    <name evidence="2" type="primary">LOC113211293</name>
</gene>
<reference evidence="2" key="1">
    <citation type="submission" date="2025-08" db="UniProtKB">
        <authorList>
            <consortium name="RefSeq"/>
        </authorList>
    </citation>
    <scope>IDENTIFICATION</scope>
    <source>
        <tissue evidence="2">Whole organism</tissue>
    </source>
</reference>
<evidence type="ECO:0000313" key="2">
    <source>
        <dbReference type="RefSeq" id="XP_026285402.1"/>
    </source>
</evidence>
<name>A0A6J1SWZ9_FRAOC</name>
<keyword evidence="1" id="KW-1185">Reference proteome</keyword>
<dbReference type="InterPro" id="IPR000358">
    <property type="entry name" value="RNR_small_fam"/>
</dbReference>
<dbReference type="PANTHER" id="PTHR23409:SF21">
    <property type="entry name" value="CAPSID PROTEIN"/>
    <property type="match status" value="1"/>
</dbReference>
<dbReference type="Proteomes" id="UP000504606">
    <property type="component" value="Unplaced"/>
</dbReference>
<accession>A0A6J1SWZ9</accession>
<organism evidence="1 2">
    <name type="scientific">Frankliniella occidentalis</name>
    <name type="common">Western flower thrips</name>
    <name type="synonym">Euthrips occidentalis</name>
    <dbReference type="NCBI Taxonomy" id="133901"/>
    <lineage>
        <taxon>Eukaryota</taxon>
        <taxon>Metazoa</taxon>
        <taxon>Ecdysozoa</taxon>
        <taxon>Arthropoda</taxon>
        <taxon>Hexapoda</taxon>
        <taxon>Insecta</taxon>
        <taxon>Pterygota</taxon>
        <taxon>Neoptera</taxon>
        <taxon>Paraneoptera</taxon>
        <taxon>Thysanoptera</taxon>
        <taxon>Terebrantia</taxon>
        <taxon>Thripoidea</taxon>
        <taxon>Thripidae</taxon>
        <taxon>Frankliniella</taxon>
    </lineage>
</organism>
<sequence length="442" mass="49255">MAFLHKDSHVCAKSELDLFNLPLTDESSESGDYLEIHPVSSTKDGGVIEFVVPPASGDYYYDVANTLLYLVVQLVVPSLATGEAAPAVPKAGPVNNWPHALFDHIQVLLNGKDTTSGSHCYGYKAYIDTILGYDLPAQQSHLTTRLFAKDTAFEFNSRDARNKGYEARANALSDNRSVDIISNLHCDFFGQERYLINGVEMKLRLHRSKTAFHVMASRDAQVDVRIHTAKLLIRRVKINPSILLAHHKALESASAKYPITRVDMKVLTLNAGIRSKVMDSVYLGPQPRRVVMGLVDNNAFNGDLEENPWNFVNSDVCHLAVFSGGNQIPSQPLTPDFTHPKSPLYVTAYHSLFSGTGIHFKDEGININRSEYPGGYCLYAFDLTPNLSSHTGLWNLQKTGSLRIEIRFKSELAKAVNLIVYSEFDSLIEIDKYRNVQTDFAN</sequence>
<proteinExistence type="predicted"/>
<evidence type="ECO:0000313" key="1">
    <source>
        <dbReference type="Proteomes" id="UP000504606"/>
    </source>
</evidence>
<dbReference type="GO" id="GO:0009263">
    <property type="term" value="P:deoxyribonucleotide biosynthetic process"/>
    <property type="evidence" value="ECO:0007669"/>
    <property type="project" value="InterPro"/>
</dbReference>
<dbReference type="GO" id="GO:0004748">
    <property type="term" value="F:ribonucleoside-diphosphate reductase activity, thioredoxin disulfide as acceptor"/>
    <property type="evidence" value="ECO:0007669"/>
    <property type="project" value="TreeGrafter"/>
</dbReference>
<dbReference type="GeneID" id="113211293"/>
<dbReference type="RefSeq" id="XP_026285402.1">
    <property type="nucleotide sequence ID" value="XM_026429617.1"/>
</dbReference>
<dbReference type="PANTHER" id="PTHR23409">
    <property type="entry name" value="RIBONUCLEOSIDE-DIPHOSPHATE REDUCTASE SMALL CHAIN"/>
    <property type="match status" value="1"/>
</dbReference>
<dbReference type="GO" id="GO:0005829">
    <property type="term" value="C:cytosol"/>
    <property type="evidence" value="ECO:0007669"/>
    <property type="project" value="TreeGrafter"/>
</dbReference>
<dbReference type="KEGG" id="foc:113211293"/>